<accession>A0A0N0P3H7</accession>
<protein>
    <submittedName>
        <fullName evidence="2">Uncharacterized protein</fullName>
    </submittedName>
</protein>
<proteinExistence type="predicted"/>
<dbReference type="OMA" id="PPPVWCE"/>
<evidence type="ECO:0000313" key="2">
    <source>
        <dbReference type="EMBL" id="KPI83687.1"/>
    </source>
</evidence>
<dbReference type="OrthoDB" id="265457at2759"/>
<dbReference type="Proteomes" id="UP000038009">
    <property type="component" value="Unassembled WGS sequence"/>
</dbReference>
<feature type="compositionally biased region" description="Basic and acidic residues" evidence="1">
    <location>
        <begin position="593"/>
        <end position="602"/>
    </location>
</feature>
<feature type="region of interest" description="Disordered" evidence="1">
    <location>
        <begin position="565"/>
        <end position="729"/>
    </location>
</feature>
<feature type="region of interest" description="Disordered" evidence="1">
    <location>
        <begin position="1"/>
        <end position="96"/>
    </location>
</feature>
<name>A0A0N0P3H7_LEPSE</name>
<organism evidence="2 3">
    <name type="scientific">Leptomonas seymouri</name>
    <dbReference type="NCBI Taxonomy" id="5684"/>
    <lineage>
        <taxon>Eukaryota</taxon>
        <taxon>Discoba</taxon>
        <taxon>Euglenozoa</taxon>
        <taxon>Kinetoplastea</taxon>
        <taxon>Metakinetoplastina</taxon>
        <taxon>Trypanosomatida</taxon>
        <taxon>Trypanosomatidae</taxon>
        <taxon>Leishmaniinae</taxon>
        <taxon>Leptomonas</taxon>
    </lineage>
</organism>
<feature type="compositionally biased region" description="Basic and acidic residues" evidence="1">
    <location>
        <begin position="363"/>
        <end position="381"/>
    </location>
</feature>
<feature type="compositionally biased region" description="Basic and acidic residues" evidence="1">
    <location>
        <begin position="283"/>
        <end position="292"/>
    </location>
</feature>
<dbReference type="EMBL" id="LJSK01000338">
    <property type="protein sequence ID" value="KPI83687.1"/>
    <property type="molecule type" value="Genomic_DNA"/>
</dbReference>
<comment type="caution">
    <text evidence="2">The sequence shown here is derived from an EMBL/GenBank/DDBJ whole genome shotgun (WGS) entry which is preliminary data.</text>
</comment>
<feature type="compositionally biased region" description="Polar residues" evidence="1">
    <location>
        <begin position="263"/>
        <end position="279"/>
    </location>
</feature>
<dbReference type="VEuPathDB" id="TriTrypDB:Lsey_0338_0010"/>
<reference evidence="2 3" key="1">
    <citation type="journal article" date="2015" name="PLoS Pathog.">
        <title>Leptomonas seymouri: Adaptations to the Dixenous Life Cycle Analyzed by Genome Sequencing, Transcriptome Profiling and Co-infection with Leishmania donovani.</title>
        <authorList>
            <person name="Kraeva N."/>
            <person name="Butenko A."/>
            <person name="Hlavacova J."/>
            <person name="Kostygov A."/>
            <person name="Myskova J."/>
            <person name="Grybchuk D."/>
            <person name="Lestinova T."/>
            <person name="Votypka J."/>
            <person name="Volf P."/>
            <person name="Opperdoes F."/>
            <person name="Flegontov P."/>
            <person name="Lukes J."/>
            <person name="Yurchenko V."/>
        </authorList>
    </citation>
    <scope>NUCLEOTIDE SEQUENCE [LARGE SCALE GENOMIC DNA]</scope>
    <source>
        <strain evidence="2 3">ATCC 30220</strain>
    </source>
</reference>
<feature type="compositionally biased region" description="Basic residues" evidence="1">
    <location>
        <begin position="789"/>
        <end position="798"/>
    </location>
</feature>
<gene>
    <name evidence="2" type="ORF">ABL78_7269</name>
</gene>
<feature type="region of interest" description="Disordered" evidence="1">
    <location>
        <begin position="764"/>
        <end position="811"/>
    </location>
</feature>
<feature type="compositionally biased region" description="Polar residues" evidence="1">
    <location>
        <begin position="680"/>
        <end position="691"/>
    </location>
</feature>
<feature type="region of interest" description="Disordered" evidence="1">
    <location>
        <begin position="260"/>
        <end position="383"/>
    </location>
</feature>
<feature type="compositionally biased region" description="Polar residues" evidence="1">
    <location>
        <begin position="7"/>
        <end position="18"/>
    </location>
</feature>
<feature type="compositionally biased region" description="Basic and acidic residues" evidence="1">
    <location>
        <begin position="573"/>
        <end position="583"/>
    </location>
</feature>
<evidence type="ECO:0000313" key="3">
    <source>
        <dbReference type="Proteomes" id="UP000038009"/>
    </source>
</evidence>
<sequence>MFATPHRSPSSVQATRRVSFSPAADAVQESSERRRLGESHGNADAEPANELSHRKHSWEPGPASHPTRLASSYGPARCQAPGSAVPPSEDSFGPTATTTVEFSVKDIPLNGKMPPPVWCEPSPSRGNTSQRVSPRRGGTPVSATLSTTLSHNGALRGTSPTAARLSNPYTDLARDNANLLRRQRVVRVFFESHEDAVRLYIRLQQLLSFRDVYHVEFQQRLQFLSSEEERQDAVAARAQRMAAQEREIKRIQDALAKADVTSPEFSSSMNSLYSEQSGALSERSARRDEAAENHASPLSGNDGAEALAGDVQRRHRGSTVADAVEGQRQLTSLRQASPRKALEAWSRSRAQGKAKSTESISLEEAHRPSAHRGDTPQDREAPSCTAMLSTSSAEHAGGVTTVVKAQQNELSSRRQAAPCGITDSAEARPSKLGQMGGDRSSSLPSTSRTGAKDSAARAAAADSAQLRLHKAAMAATPGSGAPSYARGSLPLLPASPVSRLKPQSLVAGLVTPIRAAHSPQAGTATPHLEDSPLARFRRRQGYQDPVEGLRARLPNSATPLRSRLFHGAADGSPAHREGLRDSPESNSFTGADGQRRTDERAAVPRQRGATPRLSPGNRAAPKTGVTTPEKQPFSAEPAAHTGAEQTPSMPRAATRAADVNAFTVEVDSSAPQPPPRGSSHEGTPTSYNPSAPTRRGDRNSDNAKSPSKQEFSVALPPFSSTPPPAKGPVAAVTADIQSWSPADPPIAEVGLSIFKSGSDARLVPSQEASQLLSEPQRVGASGGDGERSRPHRTPHRPVKAASTPSPPADTSICDEMVAVELRVGALERRTAELERNAAKRAVLDAIQLLRERVSLLEYRTLVLESNSDDTPLSDRWQWRRN</sequence>
<feature type="region of interest" description="Disordered" evidence="1">
    <location>
        <begin position="114"/>
        <end position="141"/>
    </location>
</feature>
<feature type="compositionally biased region" description="Basic and acidic residues" evidence="1">
    <location>
        <begin position="30"/>
        <end position="43"/>
    </location>
</feature>
<dbReference type="AlphaFoldDB" id="A0A0N0P3H7"/>
<evidence type="ECO:0000256" key="1">
    <source>
        <dbReference type="SAM" id="MobiDB-lite"/>
    </source>
</evidence>
<feature type="compositionally biased region" description="Polar residues" evidence="1">
    <location>
        <begin position="439"/>
        <end position="449"/>
    </location>
</feature>
<keyword evidence="3" id="KW-1185">Reference proteome</keyword>
<feature type="region of interest" description="Disordered" evidence="1">
    <location>
        <begin position="406"/>
        <end position="462"/>
    </location>
</feature>